<proteinExistence type="predicted"/>
<dbReference type="EMBL" id="JBDIML010000003">
    <property type="protein sequence ID" value="MEN2767852.1"/>
    <property type="molecule type" value="Genomic_DNA"/>
</dbReference>
<dbReference type="RefSeq" id="WP_345825318.1">
    <property type="nucleotide sequence ID" value="NZ_JBDIML010000003.1"/>
</dbReference>
<evidence type="ECO:0000313" key="2">
    <source>
        <dbReference type="Proteomes" id="UP001444625"/>
    </source>
</evidence>
<evidence type="ECO:0000313" key="1">
    <source>
        <dbReference type="EMBL" id="MEN2767852.1"/>
    </source>
</evidence>
<keyword evidence="2" id="KW-1185">Reference proteome</keyword>
<protein>
    <submittedName>
        <fullName evidence="1">Uncharacterized protein</fullName>
    </submittedName>
</protein>
<gene>
    <name evidence="1" type="ORF">ABC228_11680</name>
</gene>
<dbReference type="Proteomes" id="UP001444625">
    <property type="component" value="Unassembled WGS sequence"/>
</dbReference>
<comment type="caution">
    <text evidence="1">The sequence shown here is derived from an EMBL/GenBank/DDBJ whole genome shotgun (WGS) entry which is preliminary data.</text>
</comment>
<reference evidence="1 2" key="1">
    <citation type="submission" date="2024-05" db="EMBL/GenBank/DDBJ databases">
        <authorList>
            <person name="Haq I."/>
            <person name="Ullah Z."/>
            <person name="Ahmad R."/>
            <person name="Li M."/>
            <person name="Tong Y."/>
        </authorList>
    </citation>
    <scope>NUCLEOTIDE SEQUENCE [LARGE SCALE GENOMIC DNA]</scope>
    <source>
        <strain evidence="1 2">16A2E</strain>
    </source>
</reference>
<name>A0ABU9XHX5_9BACI</name>
<organism evidence="1 2">
    <name type="scientific">Ornithinibacillus xuwenensis</name>
    <dbReference type="NCBI Taxonomy" id="3144668"/>
    <lineage>
        <taxon>Bacteria</taxon>
        <taxon>Bacillati</taxon>
        <taxon>Bacillota</taxon>
        <taxon>Bacilli</taxon>
        <taxon>Bacillales</taxon>
        <taxon>Bacillaceae</taxon>
        <taxon>Ornithinibacillus</taxon>
    </lineage>
</organism>
<sequence>MLIDVVLENNSTYKPHYYNELWKKLIEEMFEEFIVFFAPNLQEVIDFTKPPVFLQHSELEPIFSKDNLQTATVHILKAPLRNQTEKWLFIHIPNREMSLDDFRKSMFQYFYSVFDHFNQEVYGIALLTNRNTHPRQNYYSYHYYGTSLTYTYHVVNFLELNVNRLQKSSNPFAIVVLAELFNNKTKLHDKRRYSIKRDLLISVYQRFTAGKSGVNSMLLLHFIDHLLIIPKAYQETLEKELIHYRK</sequence>
<accession>A0ABU9XHX5</accession>